<dbReference type="AlphaFoldDB" id="A0A485KVC9"/>
<accession>A0A485KVC9</accession>
<feature type="region of interest" description="Disordered" evidence="1">
    <location>
        <begin position="1"/>
        <end position="20"/>
    </location>
</feature>
<evidence type="ECO:0000256" key="1">
    <source>
        <dbReference type="SAM" id="MobiDB-lite"/>
    </source>
</evidence>
<reference evidence="2" key="2">
    <citation type="submission" date="2019-06" db="EMBL/GenBank/DDBJ databases">
        <title>Genomics analysis of Aphanomyces spp. identifies a new class of oomycete effector associated with host adaptation.</title>
        <authorList>
            <person name="Gaulin E."/>
        </authorList>
    </citation>
    <scope>NUCLEOTIDE SEQUENCE</scope>
    <source>
        <strain evidence="2">CBS 578.67</strain>
    </source>
</reference>
<feature type="compositionally biased region" description="Polar residues" evidence="1">
    <location>
        <begin position="1"/>
        <end position="10"/>
    </location>
</feature>
<sequence>MQSPSRSPTAFMSRLDPTRPITRRIKLLSTKSPPDANAVAAATLDSDSDSDGHGGRWGCAGVFRSIADDFESPRRPAKRPHDRIPPAPPGGRPRTTSPRKVPASLVLPLWDGDDDGDAKTEGDAGNAEPTPSADEILKAHDEAYALAMLARRA</sequence>
<gene>
    <name evidence="3" type="primary">Aste57867_12350</name>
    <name evidence="2" type="ORF">As57867_012304</name>
    <name evidence="3" type="ORF">ASTE57867_12350</name>
</gene>
<dbReference type="EMBL" id="VJMH01005354">
    <property type="protein sequence ID" value="KAF0696931.1"/>
    <property type="molecule type" value="Genomic_DNA"/>
</dbReference>
<evidence type="ECO:0000313" key="3">
    <source>
        <dbReference type="EMBL" id="VFT89202.1"/>
    </source>
</evidence>
<keyword evidence="4" id="KW-1185">Reference proteome</keyword>
<evidence type="ECO:0000313" key="2">
    <source>
        <dbReference type="EMBL" id="KAF0696931.1"/>
    </source>
</evidence>
<proteinExistence type="predicted"/>
<reference evidence="3 4" key="1">
    <citation type="submission" date="2019-03" db="EMBL/GenBank/DDBJ databases">
        <authorList>
            <person name="Gaulin E."/>
            <person name="Dumas B."/>
        </authorList>
    </citation>
    <scope>NUCLEOTIDE SEQUENCE [LARGE SCALE GENOMIC DNA]</scope>
    <source>
        <strain evidence="3">CBS 568.67</strain>
    </source>
</reference>
<protein>
    <submittedName>
        <fullName evidence="3">Aste57867_12350 protein</fullName>
    </submittedName>
</protein>
<name>A0A485KVC9_9STRA</name>
<dbReference type="Proteomes" id="UP000332933">
    <property type="component" value="Unassembled WGS sequence"/>
</dbReference>
<feature type="region of interest" description="Disordered" evidence="1">
    <location>
        <begin position="28"/>
        <end position="135"/>
    </location>
</feature>
<evidence type="ECO:0000313" key="4">
    <source>
        <dbReference type="Proteomes" id="UP000332933"/>
    </source>
</evidence>
<organism evidence="3 4">
    <name type="scientific">Aphanomyces stellatus</name>
    <dbReference type="NCBI Taxonomy" id="120398"/>
    <lineage>
        <taxon>Eukaryota</taxon>
        <taxon>Sar</taxon>
        <taxon>Stramenopiles</taxon>
        <taxon>Oomycota</taxon>
        <taxon>Saprolegniomycetes</taxon>
        <taxon>Saprolegniales</taxon>
        <taxon>Verrucalvaceae</taxon>
        <taxon>Aphanomyces</taxon>
    </lineage>
</organism>
<dbReference type="EMBL" id="CAADRA010005375">
    <property type="protein sequence ID" value="VFT89202.1"/>
    <property type="molecule type" value="Genomic_DNA"/>
</dbReference>